<dbReference type="SUPFAM" id="SSF82784">
    <property type="entry name" value="OsmC-like"/>
    <property type="match status" value="1"/>
</dbReference>
<dbReference type="InterPro" id="IPR015946">
    <property type="entry name" value="KH_dom-like_a/b"/>
</dbReference>
<dbReference type="InterPro" id="IPR003718">
    <property type="entry name" value="OsmC/Ohr_fam"/>
</dbReference>
<dbReference type="Gene3D" id="3.30.300.20">
    <property type="match status" value="1"/>
</dbReference>
<dbReference type="PANTHER" id="PTHR34352:SF1">
    <property type="entry name" value="PROTEIN YHFA"/>
    <property type="match status" value="1"/>
</dbReference>
<dbReference type="Pfam" id="PF02566">
    <property type="entry name" value="OsmC"/>
    <property type="match status" value="1"/>
</dbReference>
<reference evidence="1" key="1">
    <citation type="journal article" date="2020" name="mSystems">
        <title>Genome- and Community-Level Interaction Insights into Carbon Utilization and Element Cycling Functions of Hydrothermarchaeota in Hydrothermal Sediment.</title>
        <authorList>
            <person name="Zhou Z."/>
            <person name="Liu Y."/>
            <person name="Xu W."/>
            <person name="Pan J."/>
            <person name="Luo Z.H."/>
            <person name="Li M."/>
        </authorList>
    </citation>
    <scope>NUCLEOTIDE SEQUENCE [LARGE SCALE GENOMIC DNA]</scope>
    <source>
        <strain evidence="1">HyVt-237</strain>
    </source>
</reference>
<proteinExistence type="predicted"/>
<dbReference type="PANTHER" id="PTHR34352">
    <property type="entry name" value="PROTEIN YHFA"/>
    <property type="match status" value="1"/>
</dbReference>
<dbReference type="EMBL" id="DRBW01000245">
    <property type="protein sequence ID" value="HDM90872.1"/>
    <property type="molecule type" value="Genomic_DNA"/>
</dbReference>
<gene>
    <name evidence="1" type="ORF">ENG67_06680</name>
</gene>
<organism evidence="1">
    <name type="scientific">candidate division WOR-3 bacterium</name>
    <dbReference type="NCBI Taxonomy" id="2052148"/>
    <lineage>
        <taxon>Bacteria</taxon>
        <taxon>Bacteria division WOR-3</taxon>
    </lineage>
</organism>
<dbReference type="InterPro" id="IPR036102">
    <property type="entry name" value="OsmC/Ohrsf"/>
</dbReference>
<comment type="caution">
    <text evidence="1">The sequence shown here is derived from an EMBL/GenBank/DDBJ whole genome shotgun (WGS) entry which is preliminary data.</text>
</comment>
<dbReference type="Gene3D" id="2.20.25.10">
    <property type="match status" value="1"/>
</dbReference>
<accession>A0A7C1BHP9</accession>
<sequence length="138" mass="15391">MAKATAKWIDGLRFIAWGDSGHAIVLDSSSDKSFDTGPRPMEVLLMSLIGCTGMDVIYILHKMRVYPDAFEVTVEAERAPQHPKVYSRVHVTYRVKGKNIPREKVEEAVRLSQGKYCAVSATMKAVGELTYDVVVTEE</sequence>
<name>A0A7C1BHP9_UNCW3</name>
<dbReference type="AlphaFoldDB" id="A0A7C1BHP9"/>
<evidence type="ECO:0000313" key="1">
    <source>
        <dbReference type="EMBL" id="HDM90872.1"/>
    </source>
</evidence>
<dbReference type="Proteomes" id="UP000885931">
    <property type="component" value="Unassembled WGS sequence"/>
</dbReference>
<protein>
    <submittedName>
        <fullName evidence="1">OsmC family peroxiredoxin</fullName>
    </submittedName>
</protein>